<dbReference type="SUPFAM" id="SSF103473">
    <property type="entry name" value="MFS general substrate transporter"/>
    <property type="match status" value="1"/>
</dbReference>
<dbReference type="HOGENOM" id="CLU_1312191_0_0_1"/>
<sequence length="210" mass="22365">MRRCCSDNVAALGSLGRRQVRLCIALMAINHFTVIGTRSSAPSEPQQIGAALTPLAVALCVWPFVFVRLERRHGPVATLRIGQLAFAMVNATMPLLVLLRDSPLLWVGLVAVGLCRNSSFPSLAILLNSMLDQHLGAMNGFAASVGSLVRAIAPVACGSLFSAASSISESPEVAQGLPFYLLVALLLCGLGMTAGLERRAWFDTEFERSV</sequence>
<keyword evidence="1" id="KW-1133">Transmembrane helix</keyword>
<keyword evidence="1" id="KW-0812">Transmembrane</keyword>
<feature type="transmembrane region" description="Helical" evidence="1">
    <location>
        <begin position="105"/>
        <end position="127"/>
    </location>
</feature>
<dbReference type="EnsemblProtists" id="EOD29425">
    <property type="protein sequence ID" value="EOD29425"/>
    <property type="gene ID" value="EMIHUDRAFT_204095"/>
</dbReference>
<evidence type="ECO:0008006" key="4">
    <source>
        <dbReference type="Google" id="ProtNLM"/>
    </source>
</evidence>
<reference evidence="2" key="2">
    <citation type="submission" date="2024-10" db="UniProtKB">
        <authorList>
            <consortium name="EnsemblProtists"/>
        </authorList>
    </citation>
    <scope>IDENTIFICATION</scope>
</reference>
<dbReference type="GeneID" id="17265363"/>
<evidence type="ECO:0000313" key="2">
    <source>
        <dbReference type="EnsemblProtists" id="EOD19817"/>
    </source>
</evidence>
<reference evidence="3" key="1">
    <citation type="journal article" date="2013" name="Nature">
        <title>Pan genome of the phytoplankton Emiliania underpins its global distribution.</title>
        <authorList>
            <person name="Read B.A."/>
            <person name="Kegel J."/>
            <person name="Klute M.J."/>
            <person name="Kuo A."/>
            <person name="Lefebvre S.C."/>
            <person name="Maumus F."/>
            <person name="Mayer C."/>
            <person name="Miller J."/>
            <person name="Monier A."/>
            <person name="Salamov A."/>
            <person name="Young J."/>
            <person name="Aguilar M."/>
            <person name="Claverie J.M."/>
            <person name="Frickenhaus S."/>
            <person name="Gonzalez K."/>
            <person name="Herman E.K."/>
            <person name="Lin Y.C."/>
            <person name="Napier J."/>
            <person name="Ogata H."/>
            <person name="Sarno A.F."/>
            <person name="Shmutz J."/>
            <person name="Schroeder D."/>
            <person name="de Vargas C."/>
            <person name="Verret F."/>
            <person name="von Dassow P."/>
            <person name="Valentin K."/>
            <person name="Van de Peer Y."/>
            <person name="Wheeler G."/>
            <person name="Dacks J.B."/>
            <person name="Delwiche C.F."/>
            <person name="Dyhrman S.T."/>
            <person name="Glockner G."/>
            <person name="John U."/>
            <person name="Richards T."/>
            <person name="Worden A.Z."/>
            <person name="Zhang X."/>
            <person name="Grigoriev I.V."/>
            <person name="Allen A.E."/>
            <person name="Bidle K."/>
            <person name="Borodovsky M."/>
            <person name="Bowler C."/>
            <person name="Brownlee C."/>
            <person name="Cock J.M."/>
            <person name="Elias M."/>
            <person name="Gladyshev V.N."/>
            <person name="Groth M."/>
            <person name="Guda C."/>
            <person name="Hadaegh A."/>
            <person name="Iglesias-Rodriguez M.D."/>
            <person name="Jenkins J."/>
            <person name="Jones B.M."/>
            <person name="Lawson T."/>
            <person name="Leese F."/>
            <person name="Lindquist E."/>
            <person name="Lobanov A."/>
            <person name="Lomsadze A."/>
            <person name="Malik S.B."/>
            <person name="Marsh M.E."/>
            <person name="Mackinder L."/>
            <person name="Mock T."/>
            <person name="Mueller-Roeber B."/>
            <person name="Pagarete A."/>
            <person name="Parker M."/>
            <person name="Probert I."/>
            <person name="Quesneville H."/>
            <person name="Raines C."/>
            <person name="Rensing S.A."/>
            <person name="Riano-Pachon D.M."/>
            <person name="Richier S."/>
            <person name="Rokitta S."/>
            <person name="Shiraiwa Y."/>
            <person name="Soanes D.M."/>
            <person name="van der Giezen M."/>
            <person name="Wahlund T.M."/>
            <person name="Williams B."/>
            <person name="Wilson W."/>
            <person name="Wolfe G."/>
            <person name="Wurch L.L."/>
        </authorList>
    </citation>
    <scope>NUCLEOTIDE SEQUENCE</scope>
</reference>
<dbReference type="InterPro" id="IPR036259">
    <property type="entry name" value="MFS_trans_sf"/>
</dbReference>
<feature type="transmembrane region" description="Helical" evidence="1">
    <location>
        <begin position="179"/>
        <end position="196"/>
    </location>
</feature>
<dbReference type="RefSeq" id="XP_005781854.1">
    <property type="nucleotide sequence ID" value="XM_005781797.1"/>
</dbReference>
<dbReference type="Gene3D" id="1.20.1250.20">
    <property type="entry name" value="MFS general substrate transporter like domains"/>
    <property type="match status" value="1"/>
</dbReference>
<dbReference type="GeneID" id="19046774"/>
<dbReference type="Proteomes" id="UP000013827">
    <property type="component" value="Unassembled WGS sequence"/>
</dbReference>
<keyword evidence="1" id="KW-0472">Membrane</keyword>
<proteinExistence type="predicted"/>
<feature type="transmembrane region" description="Helical" evidence="1">
    <location>
        <begin position="81"/>
        <end position="99"/>
    </location>
</feature>
<feature type="transmembrane region" description="Helical" evidence="1">
    <location>
        <begin position="48"/>
        <end position="69"/>
    </location>
</feature>
<dbReference type="KEGG" id="ehx:EMIHUDRAFT_204095"/>
<organism evidence="2 3">
    <name type="scientific">Emiliania huxleyi (strain CCMP1516)</name>
    <dbReference type="NCBI Taxonomy" id="280463"/>
    <lineage>
        <taxon>Eukaryota</taxon>
        <taxon>Haptista</taxon>
        <taxon>Haptophyta</taxon>
        <taxon>Prymnesiophyceae</taxon>
        <taxon>Isochrysidales</taxon>
        <taxon>Noelaerhabdaceae</taxon>
        <taxon>Emiliania</taxon>
    </lineage>
</organism>
<dbReference type="EnsemblProtists" id="EOD19817">
    <property type="protein sequence ID" value="EOD19817"/>
    <property type="gene ID" value="EMIHUDRAFT_242587"/>
</dbReference>
<feature type="transmembrane region" description="Helical" evidence="1">
    <location>
        <begin position="20"/>
        <end position="36"/>
    </location>
</feature>
<protein>
    <recommendedName>
        <fullName evidence="4">Major facilitator superfamily (MFS) profile domain-containing protein</fullName>
    </recommendedName>
</protein>
<dbReference type="RefSeq" id="XP_005772246.1">
    <property type="nucleotide sequence ID" value="XM_005772189.1"/>
</dbReference>
<evidence type="ECO:0000313" key="3">
    <source>
        <dbReference type="Proteomes" id="UP000013827"/>
    </source>
</evidence>
<dbReference type="AlphaFoldDB" id="A0A0D3J8I2"/>
<dbReference type="PaxDb" id="2903-EOD19817"/>
<dbReference type="KEGG" id="ehx:EMIHUDRAFT_242587"/>
<accession>A0A0D3J8I2</accession>
<feature type="transmembrane region" description="Helical" evidence="1">
    <location>
        <begin position="148"/>
        <end position="167"/>
    </location>
</feature>
<evidence type="ECO:0000256" key="1">
    <source>
        <dbReference type="SAM" id="Phobius"/>
    </source>
</evidence>
<name>A0A0D3J8I2_EMIH1</name>
<keyword evidence="3" id="KW-1185">Reference proteome</keyword>